<keyword evidence="1" id="KW-0472">Membrane</keyword>
<feature type="transmembrane region" description="Helical" evidence="1">
    <location>
        <begin position="58"/>
        <end position="76"/>
    </location>
</feature>
<proteinExistence type="predicted"/>
<keyword evidence="3" id="KW-1185">Reference proteome</keyword>
<feature type="transmembrane region" description="Helical" evidence="1">
    <location>
        <begin position="83"/>
        <end position="101"/>
    </location>
</feature>
<reference evidence="2" key="1">
    <citation type="submission" date="2018-04" db="EMBL/GenBank/DDBJ databases">
        <title>Draft genome sequence of the Candidatus Spirobacillus cienkowskii, a pathogen of freshwater Daphnia species, reconstructed from hemolymph metagenomic reads.</title>
        <authorList>
            <person name="Bresciani L."/>
            <person name="Lemos L.N."/>
            <person name="Wale N."/>
            <person name="Lin J.Y."/>
            <person name="Fernandes G.R."/>
            <person name="Duffy M.A."/>
            <person name="Rodrigues J.M."/>
        </authorList>
    </citation>
    <scope>NUCLEOTIDE SEQUENCE [LARGE SCALE GENOMIC DNA]</scope>
    <source>
        <strain evidence="2">Binning01</strain>
    </source>
</reference>
<feature type="transmembrane region" description="Helical" evidence="1">
    <location>
        <begin position="21"/>
        <end position="43"/>
    </location>
</feature>
<protein>
    <submittedName>
        <fullName evidence="2">Uncharacterized protein</fullName>
    </submittedName>
</protein>
<comment type="caution">
    <text evidence="2">The sequence shown here is derived from an EMBL/GenBank/DDBJ whole genome shotgun (WGS) entry which is preliminary data.</text>
</comment>
<keyword evidence="1" id="KW-0812">Transmembrane</keyword>
<keyword evidence="1" id="KW-1133">Transmembrane helix</keyword>
<dbReference type="Proteomes" id="UP000253934">
    <property type="component" value="Unassembled WGS sequence"/>
</dbReference>
<dbReference type="AlphaFoldDB" id="A0A369KUH5"/>
<accession>A0A369KUH5</accession>
<evidence type="ECO:0000313" key="2">
    <source>
        <dbReference type="EMBL" id="RDB37010.1"/>
    </source>
</evidence>
<name>A0A369KUH5_9BACT</name>
<feature type="transmembrane region" description="Helical" evidence="1">
    <location>
        <begin position="165"/>
        <end position="187"/>
    </location>
</feature>
<evidence type="ECO:0000313" key="3">
    <source>
        <dbReference type="Proteomes" id="UP000253934"/>
    </source>
</evidence>
<organism evidence="2 3">
    <name type="scientific">Spirobacillus cienkowskii</name>
    <dbReference type="NCBI Taxonomy" id="495820"/>
    <lineage>
        <taxon>Bacteria</taxon>
        <taxon>Pseudomonadati</taxon>
        <taxon>Bdellovibrionota</taxon>
        <taxon>Oligoflexia</taxon>
        <taxon>Silvanigrellales</taxon>
        <taxon>Spirobacillus</taxon>
    </lineage>
</organism>
<sequence>MHNISYKNLNIGFDDMIELKIIACFFLFIFLIIATFDGLYFHLYKYRLFLHANSKKEHFLHTLNSLLFPFTILFLFDDHFKGIFLWIGLFLFFVTLLVEFFDVFEEKFSRNNLGGLTSLEYALHFAMSGLRATYTSLIIVSKPLENWSLGSSFSSGGFFENKIEYFFIYPVFLIGIFVFMIHVYFIFYKEKKFNET</sequence>
<gene>
    <name evidence="2" type="ORF">DCC88_02240</name>
</gene>
<dbReference type="EMBL" id="QOVW01000013">
    <property type="protein sequence ID" value="RDB37010.1"/>
    <property type="molecule type" value="Genomic_DNA"/>
</dbReference>
<evidence type="ECO:0000256" key="1">
    <source>
        <dbReference type="SAM" id="Phobius"/>
    </source>
</evidence>